<dbReference type="InterPro" id="IPR042401">
    <property type="entry name" value="SPMAP2-like"/>
</dbReference>
<evidence type="ECO:0000256" key="2">
    <source>
        <dbReference type="SAM" id="MobiDB-lite"/>
    </source>
</evidence>
<protein>
    <recommendedName>
        <fullName evidence="4">Testicular haploid</fullName>
    </recommendedName>
</protein>
<dbReference type="Pfam" id="PF14912">
    <property type="entry name" value="THEG"/>
    <property type="match status" value="3"/>
</dbReference>
<dbReference type="PANTHER" id="PTHR15901:SF16">
    <property type="entry name" value="TESTICULAR HAPLOID EXPRESSED GENE PROTEIN"/>
    <property type="match status" value="1"/>
</dbReference>
<name>A0A1Q3G5D5_CULTA</name>
<accession>A0A1Q3G5D5</accession>
<dbReference type="SMART" id="SM00705">
    <property type="entry name" value="THEG"/>
    <property type="match status" value="5"/>
</dbReference>
<proteinExistence type="predicted"/>
<sequence>MVSCLTNRKPVRVPNFSPYRKSFLYTPCNCPVENCNFNEEAKDEKAPKKRSTPKPSRRIRKLAKPRQKTAKFHPRPVTQYGRMIQKIDAYREPYASTRIQQLSIPKVRKLVAAREEYQRFINRCWYDRFSKRIKRSMFTVYSRLANVQLPEVGPPKTAKMTPEQWARHQEWLALRAKHKVAKVRKVKPRKRAPLDVLMDRIGDLALPRSEGKKFNRKLLVYYAVKPGALKAIASTRLLELCVPLERRRRAKGPIVEKAGLPEEVLKAVASERVIELSKPKVYKNVKNEYRENPFTVEKRALKAKASDRILELAKPKPDHSKKKK</sequence>
<dbReference type="InterPro" id="IPR006623">
    <property type="entry name" value="THEG"/>
</dbReference>
<dbReference type="PANTHER" id="PTHR15901">
    <property type="entry name" value="TESTICULAR HAPLOID EXPRESSED GENE PROTEIN"/>
    <property type="match status" value="1"/>
</dbReference>
<organism evidence="3">
    <name type="scientific">Culex tarsalis</name>
    <name type="common">Encephalitis mosquito</name>
    <dbReference type="NCBI Taxonomy" id="7177"/>
    <lineage>
        <taxon>Eukaryota</taxon>
        <taxon>Metazoa</taxon>
        <taxon>Ecdysozoa</taxon>
        <taxon>Arthropoda</taxon>
        <taxon>Hexapoda</taxon>
        <taxon>Insecta</taxon>
        <taxon>Pterygota</taxon>
        <taxon>Neoptera</taxon>
        <taxon>Endopterygota</taxon>
        <taxon>Diptera</taxon>
        <taxon>Nematocera</taxon>
        <taxon>Culicoidea</taxon>
        <taxon>Culicidae</taxon>
        <taxon>Culicinae</taxon>
        <taxon>Culicini</taxon>
        <taxon>Culex</taxon>
        <taxon>Culex</taxon>
    </lineage>
</organism>
<evidence type="ECO:0008006" key="4">
    <source>
        <dbReference type="Google" id="ProtNLM"/>
    </source>
</evidence>
<dbReference type="EMBL" id="GFDL01000025">
    <property type="protein sequence ID" value="JAV35020.1"/>
    <property type="molecule type" value="Transcribed_RNA"/>
</dbReference>
<keyword evidence="1" id="KW-0677">Repeat</keyword>
<reference evidence="3" key="1">
    <citation type="submission" date="2017-01" db="EMBL/GenBank/DDBJ databases">
        <title>A deep insight into the sialotranscriptome of adult male and female Cluex tarsalis mosquitoes.</title>
        <authorList>
            <person name="Ribeiro J.M."/>
            <person name="Moreira F."/>
            <person name="Bernard K.A."/>
            <person name="Calvo E."/>
        </authorList>
    </citation>
    <scope>NUCLEOTIDE SEQUENCE</scope>
    <source>
        <strain evidence="3">Kern County</strain>
        <tissue evidence="3">Salivary glands</tissue>
    </source>
</reference>
<feature type="region of interest" description="Disordered" evidence="2">
    <location>
        <begin position="41"/>
        <end position="71"/>
    </location>
</feature>
<evidence type="ECO:0000313" key="3">
    <source>
        <dbReference type="EMBL" id="JAV35020.1"/>
    </source>
</evidence>
<dbReference type="AlphaFoldDB" id="A0A1Q3G5D5"/>
<feature type="compositionally biased region" description="Basic residues" evidence="2">
    <location>
        <begin position="47"/>
        <end position="71"/>
    </location>
</feature>
<evidence type="ECO:0000256" key="1">
    <source>
        <dbReference type="ARBA" id="ARBA00022737"/>
    </source>
</evidence>